<gene>
    <name evidence="9" type="primary">LOC112282448</name>
    <name evidence="8" type="ORF">PHYPA_007703</name>
</gene>
<comment type="subcellular location">
    <subcellularLocation>
        <location evidence="1">Nucleus</location>
    </subcellularLocation>
</comment>
<evidence type="ECO:0000256" key="5">
    <source>
        <dbReference type="ARBA" id="ARBA00023242"/>
    </source>
</evidence>
<reference evidence="8 10" key="2">
    <citation type="journal article" date="2018" name="Plant J.">
        <title>The Physcomitrella patens chromosome-scale assembly reveals moss genome structure and evolution.</title>
        <authorList>
            <person name="Lang D."/>
            <person name="Ullrich K.K."/>
            <person name="Murat F."/>
            <person name="Fuchs J."/>
            <person name="Jenkins J."/>
            <person name="Haas F.B."/>
            <person name="Piednoel M."/>
            <person name="Gundlach H."/>
            <person name="Van Bel M."/>
            <person name="Meyberg R."/>
            <person name="Vives C."/>
            <person name="Morata J."/>
            <person name="Symeonidi A."/>
            <person name="Hiss M."/>
            <person name="Muchero W."/>
            <person name="Kamisugi Y."/>
            <person name="Saleh O."/>
            <person name="Blanc G."/>
            <person name="Decker E.L."/>
            <person name="van Gessel N."/>
            <person name="Grimwood J."/>
            <person name="Hayes R.D."/>
            <person name="Graham S.W."/>
            <person name="Gunter L.E."/>
            <person name="McDaniel S.F."/>
            <person name="Hoernstein S.N.W."/>
            <person name="Larsson A."/>
            <person name="Li F.W."/>
            <person name="Perroud P.F."/>
            <person name="Phillips J."/>
            <person name="Ranjan P."/>
            <person name="Rokshar D.S."/>
            <person name="Rothfels C.J."/>
            <person name="Schneider L."/>
            <person name="Shu S."/>
            <person name="Stevenson D.W."/>
            <person name="Thummler F."/>
            <person name="Tillich M."/>
            <person name="Villarreal Aguilar J.C."/>
            <person name="Widiez T."/>
            <person name="Wong G.K."/>
            <person name="Wymore A."/>
            <person name="Zhang Y."/>
            <person name="Zimmer A.D."/>
            <person name="Quatrano R.S."/>
            <person name="Mayer K.F.X."/>
            <person name="Goodstein D."/>
            <person name="Casacuberta J.M."/>
            <person name="Vandepoele K."/>
            <person name="Reski R."/>
            <person name="Cuming A.C."/>
            <person name="Tuskan G.A."/>
            <person name="Maumus F."/>
            <person name="Salse J."/>
            <person name="Schmutz J."/>
            <person name="Rensing S.A."/>
        </authorList>
    </citation>
    <scope>NUCLEOTIDE SEQUENCE [LARGE SCALE GENOMIC DNA]</scope>
    <source>
        <strain evidence="9 10">cv. Gransden 2004</strain>
    </source>
</reference>
<dbReference type="GO" id="GO:0006351">
    <property type="term" value="P:DNA-templated transcription"/>
    <property type="evidence" value="ECO:0007669"/>
    <property type="project" value="InterPro"/>
</dbReference>
<organism evidence="8">
    <name type="scientific">Physcomitrium patens</name>
    <name type="common">Spreading-leaved earth moss</name>
    <name type="synonym">Physcomitrella patens</name>
    <dbReference type="NCBI Taxonomy" id="3218"/>
    <lineage>
        <taxon>Eukaryota</taxon>
        <taxon>Viridiplantae</taxon>
        <taxon>Streptophyta</taxon>
        <taxon>Embryophyta</taxon>
        <taxon>Bryophyta</taxon>
        <taxon>Bryophytina</taxon>
        <taxon>Bryopsida</taxon>
        <taxon>Funariidae</taxon>
        <taxon>Funariales</taxon>
        <taxon>Funariaceae</taxon>
        <taxon>Physcomitrium</taxon>
    </lineage>
</organism>
<dbReference type="Gramene" id="Pp3c5_15220V3.2">
    <property type="protein sequence ID" value="Pp3c5_15220V3.2"/>
    <property type="gene ID" value="Pp3c5_15220"/>
</dbReference>
<dbReference type="InterPro" id="IPR011262">
    <property type="entry name" value="DNA-dir_RNA_pol_insert"/>
</dbReference>
<evidence type="ECO:0000259" key="7">
    <source>
        <dbReference type="SMART" id="SM00662"/>
    </source>
</evidence>
<dbReference type="eggNOG" id="KOG1521">
    <property type="taxonomic scope" value="Eukaryota"/>
</dbReference>
<dbReference type="PANTHER" id="PTHR11800:SF13">
    <property type="entry name" value="DNA-DIRECTED RNA POLYMERASES I AND III SUBUNIT RPAC1"/>
    <property type="match status" value="1"/>
</dbReference>
<name>A9T5P0_PHYPA</name>
<dbReference type="SUPFAM" id="SSF55257">
    <property type="entry name" value="RBP11-like subunits of RNA polymerase"/>
    <property type="match status" value="1"/>
</dbReference>
<evidence type="ECO:0000313" key="10">
    <source>
        <dbReference type="Proteomes" id="UP000006727"/>
    </source>
</evidence>
<dbReference type="PaxDb" id="3218-PP1S169_104V6.1"/>
<dbReference type="STRING" id="3218.A9T5P0"/>
<dbReference type="FunCoup" id="A9T5P0">
    <property type="interactions" value="4053"/>
</dbReference>
<dbReference type="InterPro" id="IPR001514">
    <property type="entry name" value="DNA-dir_RNA_pol_30-40kDasu_CS"/>
</dbReference>
<dbReference type="PANTHER" id="PTHR11800">
    <property type="entry name" value="DNA-DIRECTED RNA POLYMERASE"/>
    <property type="match status" value="1"/>
</dbReference>
<evidence type="ECO:0000313" key="9">
    <source>
        <dbReference type="EnsemblPlants" id="Pp3c5_15220V3.1"/>
    </source>
</evidence>
<dbReference type="GO" id="GO:0003899">
    <property type="term" value="F:DNA-directed RNA polymerase activity"/>
    <property type="evidence" value="ECO:0007669"/>
    <property type="project" value="InterPro"/>
</dbReference>
<comment type="similarity">
    <text evidence="6">Belongs to the archaeal Rpo3/eukaryotic RPB3 RNA polymerase subunit family.</text>
</comment>
<evidence type="ECO:0000313" key="8">
    <source>
        <dbReference type="EMBL" id="PNR54027.1"/>
    </source>
</evidence>
<keyword evidence="4" id="KW-0804">Transcription</keyword>
<dbReference type="EnsemblPlants" id="Pp3c5_15220V3.1">
    <property type="protein sequence ID" value="Pp3c5_15220V3.1"/>
    <property type="gene ID" value="Pp3c5_15220"/>
</dbReference>
<dbReference type="PROSITE" id="PS00446">
    <property type="entry name" value="RNA_POL_D_30KD"/>
    <property type="match status" value="1"/>
</dbReference>
<feature type="domain" description="DNA-directed RNA polymerase RpoA/D/Rpb3-type" evidence="7">
    <location>
        <begin position="72"/>
        <end position="358"/>
    </location>
</feature>
<dbReference type="InterPro" id="IPR022842">
    <property type="entry name" value="RNAP_Rpo3/Rpb3/RPAC1"/>
</dbReference>
<dbReference type="EMBL" id="ABEU02000005">
    <property type="protein sequence ID" value="PNR54027.1"/>
    <property type="molecule type" value="Genomic_DNA"/>
</dbReference>
<dbReference type="HOGENOM" id="CLU_038421_0_1_1"/>
<dbReference type="InterPro" id="IPR033901">
    <property type="entry name" value="RNAPI/III_AC40"/>
</dbReference>
<evidence type="ECO:0000256" key="3">
    <source>
        <dbReference type="ARBA" id="ARBA00022478"/>
    </source>
</evidence>
<dbReference type="InterPro" id="IPR050518">
    <property type="entry name" value="Rpo3/RPB3_RNA_Pol_subunit"/>
</dbReference>
<dbReference type="InterPro" id="IPR011263">
    <property type="entry name" value="DNA-dir_RNA_pol_RpoA/D/Rpb3"/>
</dbReference>
<dbReference type="EnsemblPlants" id="Pp3c5_15220V3.2">
    <property type="protein sequence ID" value="Pp3c5_15220V3.2"/>
    <property type="gene ID" value="Pp3c5_15220"/>
</dbReference>
<dbReference type="Gramene" id="Pp3c5_15220V3.1">
    <property type="protein sequence ID" value="Pp3c5_15220V3.1"/>
    <property type="gene ID" value="Pp3c5_15220"/>
</dbReference>
<dbReference type="GeneID" id="112282448"/>
<dbReference type="CDD" id="cd07032">
    <property type="entry name" value="RNAP_I_II_AC40"/>
    <property type="match status" value="1"/>
</dbReference>
<evidence type="ECO:0000256" key="2">
    <source>
        <dbReference type="ARBA" id="ARBA00022083"/>
    </source>
</evidence>
<dbReference type="KEGG" id="ppp:112282448"/>
<dbReference type="Pfam" id="PF01000">
    <property type="entry name" value="RNA_pol_A_bac"/>
    <property type="match status" value="1"/>
</dbReference>
<keyword evidence="5" id="KW-0539">Nucleus</keyword>
<reference evidence="9" key="3">
    <citation type="submission" date="2020-12" db="UniProtKB">
        <authorList>
            <consortium name="EnsemblPlants"/>
        </authorList>
    </citation>
    <scope>IDENTIFICATION</scope>
</reference>
<proteinExistence type="inferred from homology"/>
<dbReference type="AlphaFoldDB" id="A9T5P0"/>
<dbReference type="GO" id="GO:0003677">
    <property type="term" value="F:DNA binding"/>
    <property type="evidence" value="ECO:0007669"/>
    <property type="project" value="InterPro"/>
</dbReference>
<protein>
    <recommendedName>
        <fullName evidence="2">DNA-directed RNA polymerases I and III subunit RPAC1</fullName>
    </recommendedName>
</protein>
<accession>A9T5P0</accession>
<dbReference type="GO" id="GO:0005666">
    <property type="term" value="C:RNA polymerase III complex"/>
    <property type="evidence" value="ECO:0000318"/>
    <property type="project" value="GO_Central"/>
</dbReference>
<sequence length="360" mass="40269">MADASSGEHEPELPPHLELQRTRVVCAPDAPSYTESVQYSGAYMAYGVDNSLRIEDFCKNLRVEIISMNEEDIEFDIVGIDAAIANAFRRILIAEVPTMAIEKVYIANNTSVIQDEVLAHRLGLLPIKADPRLFDYKSEEENANEKNTIVFKIDVVCTRKGERVLNSSVTSDQMKWLPEGSEMPFNTMTKFTSFGSSQKNLPGLPAEGISCQYPDIIVAKLRPGQAIELEGHAIKGSGNIHAKWSPVATARYRMLPEVNLMEDIQGKLAEELVQKCPTGVFDIEDVGTVKKAIVARPRNCTLCRECVRGTDWDKRVQLTRVKDHFIFTIESTGALRPEVLFTEAIKILNEKCHRIITELS</sequence>
<reference evidence="8 10" key="1">
    <citation type="journal article" date="2008" name="Science">
        <title>The Physcomitrella genome reveals evolutionary insights into the conquest of land by plants.</title>
        <authorList>
            <person name="Rensing S."/>
            <person name="Lang D."/>
            <person name="Zimmer A."/>
            <person name="Terry A."/>
            <person name="Salamov A."/>
            <person name="Shapiro H."/>
            <person name="Nishiyama T."/>
            <person name="Perroud P.-F."/>
            <person name="Lindquist E."/>
            <person name="Kamisugi Y."/>
            <person name="Tanahashi T."/>
            <person name="Sakakibara K."/>
            <person name="Fujita T."/>
            <person name="Oishi K."/>
            <person name="Shin-I T."/>
            <person name="Kuroki Y."/>
            <person name="Toyoda A."/>
            <person name="Suzuki Y."/>
            <person name="Hashimoto A."/>
            <person name="Yamaguchi K."/>
            <person name="Sugano A."/>
            <person name="Kohara Y."/>
            <person name="Fujiyama A."/>
            <person name="Anterola A."/>
            <person name="Aoki S."/>
            <person name="Ashton N."/>
            <person name="Barbazuk W.B."/>
            <person name="Barker E."/>
            <person name="Bennetzen J."/>
            <person name="Bezanilla M."/>
            <person name="Blankenship R."/>
            <person name="Cho S.H."/>
            <person name="Dutcher S."/>
            <person name="Estelle M."/>
            <person name="Fawcett J.A."/>
            <person name="Gundlach H."/>
            <person name="Hanada K."/>
            <person name="Heyl A."/>
            <person name="Hicks K.A."/>
            <person name="Hugh J."/>
            <person name="Lohr M."/>
            <person name="Mayer K."/>
            <person name="Melkozernov A."/>
            <person name="Murata T."/>
            <person name="Nelson D."/>
            <person name="Pils B."/>
            <person name="Prigge M."/>
            <person name="Reiss B."/>
            <person name="Renner T."/>
            <person name="Rombauts S."/>
            <person name="Rushton P."/>
            <person name="Sanderfoot A."/>
            <person name="Schween G."/>
            <person name="Shiu S.-H."/>
            <person name="Stueber K."/>
            <person name="Theodoulou F.L."/>
            <person name="Tu H."/>
            <person name="Van de Peer Y."/>
            <person name="Verrier P.J."/>
            <person name="Waters E."/>
            <person name="Wood A."/>
            <person name="Yang L."/>
            <person name="Cove D."/>
            <person name="Cuming A."/>
            <person name="Hasebe M."/>
            <person name="Lucas S."/>
            <person name="Mishler D.B."/>
            <person name="Reski R."/>
            <person name="Grigoriev I."/>
            <person name="Quatrano R.S."/>
            <person name="Boore J.L."/>
        </authorList>
    </citation>
    <scope>NUCLEOTIDE SEQUENCE [LARGE SCALE GENOMIC DNA]</scope>
    <source>
        <strain evidence="9 10">cv. Gransden 2004</strain>
    </source>
</reference>
<dbReference type="InterPro" id="IPR036603">
    <property type="entry name" value="RBP11-like"/>
</dbReference>
<dbReference type="HAMAP" id="MF_00320">
    <property type="entry name" value="RNApol_arch_Rpo3"/>
    <property type="match status" value="1"/>
</dbReference>
<dbReference type="SMART" id="SM00662">
    <property type="entry name" value="RPOLD"/>
    <property type="match status" value="1"/>
</dbReference>
<evidence type="ECO:0000256" key="1">
    <source>
        <dbReference type="ARBA" id="ARBA00004123"/>
    </source>
</evidence>
<dbReference type="GO" id="GO:0046983">
    <property type="term" value="F:protein dimerization activity"/>
    <property type="evidence" value="ECO:0007669"/>
    <property type="project" value="InterPro"/>
</dbReference>
<evidence type="ECO:0000256" key="4">
    <source>
        <dbReference type="ARBA" id="ARBA00023163"/>
    </source>
</evidence>
<dbReference type="InterPro" id="IPR036643">
    <property type="entry name" value="RNApol_insert_sf"/>
</dbReference>
<dbReference type="OMA" id="KKKCRAF"/>
<keyword evidence="3" id="KW-0240">DNA-directed RNA polymerase</keyword>
<dbReference type="SUPFAM" id="SSF56553">
    <property type="entry name" value="Insert subdomain of RNA polymerase alpha subunit"/>
    <property type="match status" value="1"/>
</dbReference>
<dbReference type="RefSeq" id="XP_024375802.1">
    <property type="nucleotide sequence ID" value="XM_024520034.2"/>
</dbReference>
<dbReference type="OrthoDB" id="270173at2759"/>
<keyword evidence="10" id="KW-1185">Reference proteome</keyword>
<dbReference type="GO" id="GO:0005736">
    <property type="term" value="C:RNA polymerase I complex"/>
    <property type="evidence" value="ECO:0000318"/>
    <property type="project" value="GO_Central"/>
</dbReference>
<evidence type="ECO:0000256" key="6">
    <source>
        <dbReference type="ARBA" id="ARBA00025804"/>
    </source>
</evidence>
<dbReference type="Gene3D" id="3.30.1360.10">
    <property type="entry name" value="RNA polymerase, RBP11-like subunit"/>
    <property type="match status" value="1"/>
</dbReference>
<dbReference type="Gene3D" id="2.170.120.12">
    <property type="entry name" value="DNA-directed RNA polymerase, insert domain"/>
    <property type="match status" value="1"/>
</dbReference>
<dbReference type="Proteomes" id="UP000006727">
    <property type="component" value="Chromosome 5"/>
</dbReference>
<dbReference type="Pfam" id="PF01193">
    <property type="entry name" value="RNA_pol_L"/>
    <property type="match status" value="1"/>
</dbReference>